<sequence>MDGDGSAFHHKMVHSAREMLSSIDGPSSSSGSLARLILARTAVEELSKELEVETAKKLHLEGLLAHGNNSFSVFSGQDVTGKTANGIAETDESSVDTSTTQIIYEDKVEKQLPPDPPFVHSDPPSPNGIAQPLLFSERVAQYIPDSRSHIQKALENDPMIFSKPLETQLHELVTKPLLAVIPSHFASLPAQPVLKIIDGLGECTGFSAPTSSLIGWLLYW</sequence>
<organism evidence="1 2">
    <name type="scientific">Collybia nuda</name>
    <dbReference type="NCBI Taxonomy" id="64659"/>
    <lineage>
        <taxon>Eukaryota</taxon>
        <taxon>Fungi</taxon>
        <taxon>Dikarya</taxon>
        <taxon>Basidiomycota</taxon>
        <taxon>Agaricomycotina</taxon>
        <taxon>Agaricomycetes</taxon>
        <taxon>Agaricomycetidae</taxon>
        <taxon>Agaricales</taxon>
        <taxon>Tricholomatineae</taxon>
        <taxon>Clitocybaceae</taxon>
        <taxon>Collybia</taxon>
    </lineage>
</organism>
<reference evidence="1" key="1">
    <citation type="submission" date="2020-11" db="EMBL/GenBank/DDBJ databases">
        <authorList>
            <consortium name="DOE Joint Genome Institute"/>
            <person name="Ahrendt S."/>
            <person name="Riley R."/>
            <person name="Andreopoulos W."/>
            <person name="Labutti K."/>
            <person name="Pangilinan J."/>
            <person name="Ruiz-Duenas F.J."/>
            <person name="Barrasa J.M."/>
            <person name="Sanchez-Garcia M."/>
            <person name="Camarero S."/>
            <person name="Miyauchi S."/>
            <person name="Serrano A."/>
            <person name="Linde D."/>
            <person name="Babiker R."/>
            <person name="Drula E."/>
            <person name="Ayuso-Fernandez I."/>
            <person name="Pacheco R."/>
            <person name="Padilla G."/>
            <person name="Ferreira P."/>
            <person name="Barriuso J."/>
            <person name="Kellner H."/>
            <person name="Castanera R."/>
            <person name="Alfaro M."/>
            <person name="Ramirez L."/>
            <person name="Pisabarro A.G."/>
            <person name="Kuo A."/>
            <person name="Tritt A."/>
            <person name="Lipzen A."/>
            <person name="He G."/>
            <person name="Yan M."/>
            <person name="Ng V."/>
            <person name="Cullen D."/>
            <person name="Martin F."/>
            <person name="Rosso M.-N."/>
            <person name="Henrissat B."/>
            <person name="Hibbett D."/>
            <person name="Martinez A.T."/>
            <person name="Grigoriev I.V."/>
        </authorList>
    </citation>
    <scope>NUCLEOTIDE SEQUENCE</scope>
    <source>
        <strain evidence="1">CBS 247.69</strain>
    </source>
</reference>
<proteinExistence type="predicted"/>
<gene>
    <name evidence="1" type="ORF">BDZ94DRAFT_1302565</name>
</gene>
<accession>A0A9P6CCW0</accession>
<dbReference type="Proteomes" id="UP000807353">
    <property type="component" value="Unassembled WGS sequence"/>
</dbReference>
<comment type="caution">
    <text evidence="1">The sequence shown here is derived from an EMBL/GenBank/DDBJ whole genome shotgun (WGS) entry which is preliminary data.</text>
</comment>
<dbReference type="AlphaFoldDB" id="A0A9P6CCW0"/>
<protein>
    <submittedName>
        <fullName evidence="1">Uncharacterized protein</fullName>
    </submittedName>
</protein>
<evidence type="ECO:0000313" key="2">
    <source>
        <dbReference type="Proteomes" id="UP000807353"/>
    </source>
</evidence>
<keyword evidence="2" id="KW-1185">Reference proteome</keyword>
<dbReference type="EMBL" id="MU150429">
    <property type="protein sequence ID" value="KAF9456398.1"/>
    <property type="molecule type" value="Genomic_DNA"/>
</dbReference>
<name>A0A9P6CCW0_9AGAR</name>
<dbReference type="OrthoDB" id="2592022at2759"/>
<evidence type="ECO:0000313" key="1">
    <source>
        <dbReference type="EMBL" id="KAF9456398.1"/>
    </source>
</evidence>